<name>A0A167ZG95_9EURO</name>
<comment type="caution">
    <text evidence="4">The sequence shown here is derived from an EMBL/GenBank/DDBJ whole genome shotgun (WGS) entry which is preliminary data.</text>
</comment>
<dbReference type="PANTHER" id="PTHR28006:SF1">
    <property type="entry name" value="MONOPOLIN COMPLEX SUBUNIT CSM1"/>
    <property type="match status" value="1"/>
</dbReference>
<dbReference type="GO" id="GO:0045144">
    <property type="term" value="P:meiotic sister chromatid segregation"/>
    <property type="evidence" value="ECO:0007669"/>
    <property type="project" value="TreeGrafter"/>
</dbReference>
<dbReference type="GO" id="GO:0005730">
    <property type="term" value="C:nucleolus"/>
    <property type="evidence" value="ECO:0007669"/>
    <property type="project" value="TreeGrafter"/>
</dbReference>
<dbReference type="PANTHER" id="PTHR28006">
    <property type="entry name" value="MONOPOLIN COMPLEX SUBUNIT CSM1"/>
    <property type="match status" value="1"/>
</dbReference>
<evidence type="ECO:0000313" key="5">
    <source>
        <dbReference type="Proteomes" id="UP000242877"/>
    </source>
</evidence>
<dbReference type="AlphaFoldDB" id="A0A167ZG95"/>
<dbReference type="GO" id="GO:0033551">
    <property type="term" value="C:monopolin complex"/>
    <property type="evidence" value="ECO:0007669"/>
    <property type="project" value="InterPro"/>
</dbReference>
<feature type="compositionally biased region" description="Acidic residues" evidence="2">
    <location>
        <begin position="498"/>
        <end position="528"/>
    </location>
</feature>
<dbReference type="GO" id="GO:1990644">
    <property type="term" value="F:microtubule site clamp"/>
    <property type="evidence" value="ECO:0007669"/>
    <property type="project" value="TreeGrafter"/>
</dbReference>
<keyword evidence="5" id="KW-1185">Reference proteome</keyword>
<dbReference type="FunFam" id="3.90.1150.80:FF:000001">
    <property type="entry name" value="Chromosome segregation protein (Pcs1)"/>
    <property type="match status" value="1"/>
</dbReference>
<sequence length="528" mass="58142">MARPRAAPRQPSSATTAAKQENIPPATRQQRTSTRIPTAAAETKASKTTSSRREIEATARGANPEPKETAEPPRKRGRPKGSTAGAKRKAELIAQDRDNGSGREEDATETTRTGKGSRGDESGDELGNSPPLTKKMKKKTQQQQQQQQQHSPVASSTTRGRAGRKGAANAHKTASPAKKDSDQSDEGLSDIEVPNPNHQGEDEPERILEQVTELQETYPSSQKPQSSLASLTAGVKDSKVKQKISDLYEGYKALEEQYNKLRDVGITESKSLIEQMSEQCRATLTASKKLVENMQKELDAARSAARKMQTLEKQLNESNNKVAELTKSKDAMAADLADAESEKKKLKAKLEAARSAPAAVENMKIPTNGMKNNRGLAAAGAEAAKTAKLVQLKEDLYSDLSGLIILDVKVDSSDNVYDCIQTGLHATLHFKLWIPHGDDGKMASRDTATIRYTPLLENAVDRQALRILPDYLTTEITFARTEAPKFYRRVIRTLDQKIEDDEDEDDDEEDDDEEEEEEEEEEGDEDED</sequence>
<dbReference type="Gene3D" id="3.90.1150.80">
    <property type="match status" value="1"/>
</dbReference>
<dbReference type="VEuPathDB" id="FungiDB:AAP_02703"/>
<dbReference type="InterPro" id="IPR040349">
    <property type="entry name" value="Csm1/Pcs1"/>
</dbReference>
<feature type="compositionally biased region" description="Basic and acidic residues" evidence="2">
    <location>
        <begin position="65"/>
        <end position="74"/>
    </location>
</feature>
<feature type="compositionally biased region" description="Low complexity" evidence="2">
    <location>
        <begin position="38"/>
        <end position="49"/>
    </location>
</feature>
<accession>A0A167ZG95</accession>
<evidence type="ECO:0000256" key="2">
    <source>
        <dbReference type="SAM" id="MobiDB-lite"/>
    </source>
</evidence>
<feature type="compositionally biased region" description="Basic and acidic residues" evidence="2">
    <location>
        <begin position="88"/>
        <end position="105"/>
    </location>
</feature>
<organism evidence="4 5">
    <name type="scientific">Ascosphaera apis ARSEF 7405</name>
    <dbReference type="NCBI Taxonomy" id="392613"/>
    <lineage>
        <taxon>Eukaryota</taxon>
        <taxon>Fungi</taxon>
        <taxon>Dikarya</taxon>
        <taxon>Ascomycota</taxon>
        <taxon>Pezizomycotina</taxon>
        <taxon>Eurotiomycetes</taxon>
        <taxon>Eurotiomycetidae</taxon>
        <taxon>Onygenales</taxon>
        <taxon>Ascosphaeraceae</taxon>
        <taxon>Ascosphaera</taxon>
    </lineage>
</organism>
<feature type="coiled-coil region" evidence="1">
    <location>
        <begin position="244"/>
        <end position="356"/>
    </location>
</feature>
<reference evidence="4 5" key="1">
    <citation type="journal article" date="2016" name="Genome Biol. Evol.">
        <title>Divergent and convergent evolution of fungal pathogenicity.</title>
        <authorList>
            <person name="Shang Y."/>
            <person name="Xiao G."/>
            <person name="Zheng P."/>
            <person name="Cen K."/>
            <person name="Zhan S."/>
            <person name="Wang C."/>
        </authorList>
    </citation>
    <scope>NUCLEOTIDE SEQUENCE [LARGE SCALE GENOMIC DNA]</scope>
    <source>
        <strain evidence="4 5">ARSEF 7405</strain>
    </source>
</reference>
<dbReference type="GO" id="GO:0051315">
    <property type="term" value="P:attachment of mitotic spindle microtubules to kinetochore"/>
    <property type="evidence" value="ECO:0007669"/>
    <property type="project" value="TreeGrafter"/>
</dbReference>
<feature type="region of interest" description="Disordered" evidence="2">
    <location>
        <begin position="497"/>
        <end position="528"/>
    </location>
</feature>
<dbReference type="InterPro" id="IPR038608">
    <property type="entry name" value="Csm1/Pcs1_C_sf"/>
</dbReference>
<feature type="compositionally biased region" description="Polar residues" evidence="2">
    <location>
        <begin position="10"/>
        <end position="19"/>
    </location>
</feature>
<dbReference type="EMBL" id="AZGZ01000010">
    <property type="protein sequence ID" value="KZZ92622.1"/>
    <property type="molecule type" value="Genomic_DNA"/>
</dbReference>
<dbReference type="OrthoDB" id="2431049at2759"/>
<protein>
    <submittedName>
        <fullName evidence="4">Monopolin complex, subunit Csm1/Pcs1</fullName>
    </submittedName>
</protein>
<evidence type="ECO:0000259" key="3">
    <source>
        <dbReference type="Pfam" id="PF12539"/>
    </source>
</evidence>
<evidence type="ECO:0000313" key="4">
    <source>
        <dbReference type="EMBL" id="KZZ92622.1"/>
    </source>
</evidence>
<dbReference type="GO" id="GO:0034506">
    <property type="term" value="C:chromosome, centromeric core domain"/>
    <property type="evidence" value="ECO:0007669"/>
    <property type="project" value="TreeGrafter"/>
</dbReference>
<dbReference type="GO" id="GO:0072686">
    <property type="term" value="C:mitotic spindle"/>
    <property type="evidence" value="ECO:0007669"/>
    <property type="project" value="TreeGrafter"/>
</dbReference>
<feature type="compositionally biased region" description="Basic and acidic residues" evidence="2">
    <location>
        <begin position="199"/>
        <end position="208"/>
    </location>
</feature>
<feature type="compositionally biased region" description="Polar residues" evidence="2">
    <location>
        <begin position="212"/>
        <end position="230"/>
    </location>
</feature>
<dbReference type="Pfam" id="PF12539">
    <property type="entry name" value="Csm1"/>
    <property type="match status" value="1"/>
</dbReference>
<dbReference type="Proteomes" id="UP000242877">
    <property type="component" value="Unassembled WGS sequence"/>
</dbReference>
<feature type="compositionally biased region" description="Polar residues" evidence="2">
    <location>
        <begin position="27"/>
        <end position="36"/>
    </location>
</feature>
<dbReference type="CDD" id="cd23787">
    <property type="entry name" value="RWD_CSM1"/>
    <property type="match status" value="1"/>
</dbReference>
<feature type="region of interest" description="Disordered" evidence="2">
    <location>
        <begin position="1"/>
        <end position="239"/>
    </location>
</feature>
<keyword evidence="1" id="KW-0175">Coiled coil</keyword>
<proteinExistence type="predicted"/>
<evidence type="ECO:0000256" key="1">
    <source>
        <dbReference type="SAM" id="Coils"/>
    </source>
</evidence>
<gene>
    <name evidence="4" type="ORF">AAP_02703</name>
</gene>
<dbReference type="InterPro" id="IPR020981">
    <property type="entry name" value="Csm1/Pcs1_C"/>
</dbReference>
<feature type="domain" description="Monopolin complex subunit Csm1/Pcs1 C-terminal" evidence="3">
    <location>
        <begin position="391"/>
        <end position="480"/>
    </location>
</feature>